<dbReference type="InterPro" id="IPR029058">
    <property type="entry name" value="AB_hydrolase_fold"/>
</dbReference>
<keyword evidence="8" id="KW-1185">Reference proteome</keyword>
<accession>A0ABY7FN85</accession>
<dbReference type="CDD" id="cd00707">
    <property type="entry name" value="Pancreat_lipase_like"/>
    <property type="match status" value="1"/>
</dbReference>
<evidence type="ECO:0000256" key="3">
    <source>
        <dbReference type="ARBA" id="ARBA00022525"/>
    </source>
</evidence>
<gene>
    <name evidence="7" type="ORF">MAR_036453</name>
</gene>
<evidence type="ECO:0000256" key="1">
    <source>
        <dbReference type="ARBA" id="ARBA00004613"/>
    </source>
</evidence>
<feature type="domain" description="Lipase" evidence="6">
    <location>
        <begin position="24"/>
        <end position="223"/>
    </location>
</feature>
<keyword evidence="5" id="KW-0732">Signal</keyword>
<dbReference type="InterPro" id="IPR000734">
    <property type="entry name" value="TAG_lipase"/>
</dbReference>
<feature type="signal peptide" evidence="5">
    <location>
        <begin position="1"/>
        <end position="16"/>
    </location>
</feature>
<dbReference type="EMBL" id="CP111024">
    <property type="protein sequence ID" value="WAR22784.1"/>
    <property type="molecule type" value="Genomic_DNA"/>
</dbReference>
<comment type="similarity">
    <text evidence="2 4">Belongs to the AB hydrolase superfamily. Lipase family.</text>
</comment>
<feature type="domain" description="Lipase" evidence="6">
    <location>
        <begin position="242"/>
        <end position="313"/>
    </location>
</feature>
<dbReference type="InterPro" id="IPR013818">
    <property type="entry name" value="Lipase"/>
</dbReference>
<dbReference type="Pfam" id="PF00151">
    <property type="entry name" value="Lipase"/>
    <property type="match status" value="2"/>
</dbReference>
<reference evidence="7" key="1">
    <citation type="submission" date="2022-11" db="EMBL/GenBank/DDBJ databases">
        <title>Centuries of genome instability and evolution in soft-shell clam transmissible cancer (bioRxiv).</title>
        <authorList>
            <person name="Hart S.F.M."/>
            <person name="Yonemitsu M.A."/>
            <person name="Giersch R.M."/>
            <person name="Beal B.F."/>
            <person name="Arriagada G."/>
            <person name="Davis B.W."/>
            <person name="Ostrander E.A."/>
            <person name="Goff S.P."/>
            <person name="Metzger M.J."/>
        </authorList>
    </citation>
    <scope>NUCLEOTIDE SEQUENCE</scope>
    <source>
        <strain evidence="7">MELC-2E11</strain>
        <tissue evidence="7">Siphon/mantle</tissue>
    </source>
</reference>
<evidence type="ECO:0000259" key="6">
    <source>
        <dbReference type="Pfam" id="PF00151"/>
    </source>
</evidence>
<keyword evidence="3" id="KW-0964">Secreted</keyword>
<feature type="chain" id="PRO_5046762097" evidence="5">
    <location>
        <begin position="17"/>
        <end position="320"/>
    </location>
</feature>
<dbReference type="Gene3D" id="3.40.50.1820">
    <property type="entry name" value="alpha/beta hydrolase"/>
    <property type="match status" value="1"/>
</dbReference>
<dbReference type="Proteomes" id="UP001164746">
    <property type="component" value="Chromosome 13"/>
</dbReference>
<organism evidence="7 8">
    <name type="scientific">Mya arenaria</name>
    <name type="common">Soft-shell clam</name>
    <dbReference type="NCBI Taxonomy" id="6604"/>
    <lineage>
        <taxon>Eukaryota</taxon>
        <taxon>Metazoa</taxon>
        <taxon>Spiralia</taxon>
        <taxon>Lophotrochozoa</taxon>
        <taxon>Mollusca</taxon>
        <taxon>Bivalvia</taxon>
        <taxon>Autobranchia</taxon>
        <taxon>Heteroconchia</taxon>
        <taxon>Euheterodonta</taxon>
        <taxon>Imparidentia</taxon>
        <taxon>Neoheterodontei</taxon>
        <taxon>Myida</taxon>
        <taxon>Myoidea</taxon>
        <taxon>Myidae</taxon>
        <taxon>Mya</taxon>
    </lineage>
</organism>
<dbReference type="SUPFAM" id="SSF53474">
    <property type="entry name" value="alpha/beta-Hydrolases"/>
    <property type="match status" value="1"/>
</dbReference>
<name>A0ABY7FN85_MYAAR</name>
<evidence type="ECO:0000313" key="7">
    <source>
        <dbReference type="EMBL" id="WAR22784.1"/>
    </source>
</evidence>
<evidence type="ECO:0000256" key="2">
    <source>
        <dbReference type="ARBA" id="ARBA00010701"/>
    </source>
</evidence>
<dbReference type="PRINTS" id="PR00821">
    <property type="entry name" value="TAGLIPASE"/>
</dbReference>
<proteinExistence type="inferred from homology"/>
<dbReference type="InterPro" id="IPR033906">
    <property type="entry name" value="Lipase_N"/>
</dbReference>
<protein>
    <submittedName>
        <fullName evidence="7">LIPR1-like protein</fullName>
    </submittedName>
</protein>
<dbReference type="PANTHER" id="PTHR11610:SF178">
    <property type="entry name" value="LIPASE MEMBER H-A-LIKE PROTEIN"/>
    <property type="match status" value="1"/>
</dbReference>
<dbReference type="PANTHER" id="PTHR11610">
    <property type="entry name" value="LIPASE"/>
    <property type="match status" value="1"/>
</dbReference>
<evidence type="ECO:0000256" key="5">
    <source>
        <dbReference type="SAM" id="SignalP"/>
    </source>
</evidence>
<comment type="subcellular location">
    <subcellularLocation>
        <location evidence="1">Secreted</location>
    </subcellularLocation>
</comment>
<evidence type="ECO:0000256" key="4">
    <source>
        <dbReference type="RuleBase" id="RU004262"/>
    </source>
</evidence>
<evidence type="ECO:0000313" key="8">
    <source>
        <dbReference type="Proteomes" id="UP001164746"/>
    </source>
</evidence>
<sequence>MGFWSGLKAIVVSVAAFLGLTSNEACFGGLGCFSNKAPFDNAGGYLPQAPADIKVEFLLYTPQNRAVPQVISADAAVLRACHLSSIRKSVFIIHGYRDNPYASWVTDMKDALLSQTDVNVVSVDWGRGADQSDYDQAAANTRVVGALIAQLLTALRDFRSLNYKDVHLVGHSLGAHIAGYAGERLDPAGLSFEADPEEVRLDPGDALFVDVIHTDAQPLISLGRVWLIYKCKFCCMRGFREGIACDHSRAQDYFTESITSTCRFTASWCLNYDAFKRGDCPCGKSPCVSMGFYARANATRGKYFLDTADKSPFCLTRNSL</sequence>